<protein>
    <recommendedName>
        <fullName evidence="6">Exodeoxyribonuclease 7 small subunit</fullName>
        <ecNumber evidence="6">3.1.11.6</ecNumber>
    </recommendedName>
    <alternativeName>
        <fullName evidence="6">Exodeoxyribonuclease VII small subunit</fullName>
        <shortName evidence="6">Exonuclease VII small subunit</shortName>
    </alternativeName>
</protein>
<organism evidence="7 8">
    <name type="scientific">Merismopedia glauca CCAP 1448/3</name>
    <dbReference type="NCBI Taxonomy" id="1296344"/>
    <lineage>
        <taxon>Bacteria</taxon>
        <taxon>Bacillati</taxon>
        <taxon>Cyanobacteriota</taxon>
        <taxon>Cyanophyceae</taxon>
        <taxon>Synechococcales</taxon>
        <taxon>Merismopediaceae</taxon>
        <taxon>Merismopedia</taxon>
    </lineage>
</organism>
<keyword evidence="2 6" id="KW-0963">Cytoplasm</keyword>
<keyword evidence="3 6" id="KW-0540">Nuclease</keyword>
<dbReference type="Proteomes" id="UP000238762">
    <property type="component" value="Unassembled WGS sequence"/>
</dbReference>
<sequence>MSLNKSKNKSESILKDPDWTYEDTVAKAEKIINSIESGKLSLSEVFEQFQLASSYLRECERFLEQKRQEMNLSIEYLEPQLEE</sequence>
<keyword evidence="4 6" id="KW-0378">Hydrolase</keyword>
<name>A0A2T1C7X5_9CYAN</name>
<dbReference type="HAMAP" id="MF_00337">
    <property type="entry name" value="Exonuc_7_S"/>
    <property type="match status" value="1"/>
</dbReference>
<reference evidence="7 8" key="2">
    <citation type="submission" date="2018-03" db="EMBL/GenBank/DDBJ databases">
        <title>The ancient ancestry and fast evolution of plastids.</title>
        <authorList>
            <person name="Moore K.R."/>
            <person name="Magnabosco C."/>
            <person name="Momper L."/>
            <person name="Gold D.A."/>
            <person name="Bosak T."/>
            <person name="Fournier G.P."/>
        </authorList>
    </citation>
    <scope>NUCLEOTIDE SEQUENCE [LARGE SCALE GENOMIC DNA]</scope>
    <source>
        <strain evidence="7 8">CCAP 1448/3</strain>
    </source>
</reference>
<dbReference type="EMBL" id="PVWJ01000013">
    <property type="protein sequence ID" value="PSB04385.1"/>
    <property type="molecule type" value="Genomic_DNA"/>
</dbReference>
<dbReference type="InterPro" id="IPR003761">
    <property type="entry name" value="Exonuc_VII_S"/>
</dbReference>
<dbReference type="GO" id="GO:0005737">
    <property type="term" value="C:cytoplasm"/>
    <property type="evidence" value="ECO:0007669"/>
    <property type="project" value="UniProtKB-SubCell"/>
</dbReference>
<comment type="similarity">
    <text evidence="1 6">Belongs to the XseB family.</text>
</comment>
<dbReference type="Gene3D" id="1.10.287.1040">
    <property type="entry name" value="Exonuclease VII, small subunit"/>
    <property type="match status" value="1"/>
</dbReference>
<reference evidence="7 8" key="1">
    <citation type="submission" date="2018-02" db="EMBL/GenBank/DDBJ databases">
        <authorList>
            <person name="Cohen D.B."/>
            <person name="Kent A.D."/>
        </authorList>
    </citation>
    <scope>NUCLEOTIDE SEQUENCE [LARGE SCALE GENOMIC DNA]</scope>
    <source>
        <strain evidence="7 8">CCAP 1448/3</strain>
    </source>
</reference>
<dbReference type="NCBIfam" id="TIGR01280">
    <property type="entry name" value="xseB"/>
    <property type="match status" value="1"/>
</dbReference>
<comment type="caution">
    <text evidence="7">The sequence shown here is derived from an EMBL/GenBank/DDBJ whole genome shotgun (WGS) entry which is preliminary data.</text>
</comment>
<comment type="function">
    <text evidence="6">Bidirectionally degrades single-stranded DNA into large acid-insoluble oligonucleotides, which are then degraded further into small acid-soluble oligonucleotides.</text>
</comment>
<dbReference type="GO" id="GO:0006308">
    <property type="term" value="P:DNA catabolic process"/>
    <property type="evidence" value="ECO:0007669"/>
    <property type="project" value="UniProtKB-UniRule"/>
</dbReference>
<evidence type="ECO:0000313" key="8">
    <source>
        <dbReference type="Proteomes" id="UP000238762"/>
    </source>
</evidence>
<accession>A0A2T1C7X5</accession>
<comment type="catalytic activity">
    <reaction evidence="6">
        <text>Exonucleolytic cleavage in either 5'- to 3'- or 3'- to 5'-direction to yield nucleoside 5'-phosphates.</text>
        <dbReference type="EC" id="3.1.11.6"/>
    </reaction>
</comment>
<keyword evidence="8" id="KW-1185">Reference proteome</keyword>
<evidence type="ECO:0000256" key="6">
    <source>
        <dbReference type="HAMAP-Rule" id="MF_00337"/>
    </source>
</evidence>
<dbReference type="InterPro" id="IPR037004">
    <property type="entry name" value="Exonuc_VII_ssu_sf"/>
</dbReference>
<dbReference type="RefSeq" id="WP_106287400.1">
    <property type="nucleotide sequence ID" value="NZ_CAWNTC010000192.1"/>
</dbReference>
<dbReference type="EC" id="3.1.11.6" evidence="6"/>
<dbReference type="AlphaFoldDB" id="A0A2T1C7X5"/>
<proteinExistence type="inferred from homology"/>
<evidence type="ECO:0000313" key="7">
    <source>
        <dbReference type="EMBL" id="PSB04385.1"/>
    </source>
</evidence>
<comment type="subunit">
    <text evidence="6">Heterooligomer composed of large and small subunits.</text>
</comment>
<keyword evidence="5 6" id="KW-0269">Exonuclease</keyword>
<evidence type="ECO:0000256" key="4">
    <source>
        <dbReference type="ARBA" id="ARBA00022801"/>
    </source>
</evidence>
<evidence type="ECO:0000256" key="3">
    <source>
        <dbReference type="ARBA" id="ARBA00022722"/>
    </source>
</evidence>
<evidence type="ECO:0000256" key="2">
    <source>
        <dbReference type="ARBA" id="ARBA00022490"/>
    </source>
</evidence>
<gene>
    <name evidence="6 7" type="primary">xseB</name>
    <name evidence="7" type="ORF">C7B64_04210</name>
</gene>
<dbReference type="GO" id="GO:0009318">
    <property type="term" value="C:exodeoxyribonuclease VII complex"/>
    <property type="evidence" value="ECO:0007669"/>
    <property type="project" value="UniProtKB-UniRule"/>
</dbReference>
<dbReference type="GO" id="GO:0008855">
    <property type="term" value="F:exodeoxyribonuclease VII activity"/>
    <property type="evidence" value="ECO:0007669"/>
    <property type="project" value="UniProtKB-UniRule"/>
</dbReference>
<comment type="subcellular location">
    <subcellularLocation>
        <location evidence="6">Cytoplasm</location>
    </subcellularLocation>
</comment>
<evidence type="ECO:0000256" key="5">
    <source>
        <dbReference type="ARBA" id="ARBA00022839"/>
    </source>
</evidence>
<dbReference type="SUPFAM" id="SSF116842">
    <property type="entry name" value="XseB-like"/>
    <property type="match status" value="1"/>
</dbReference>
<evidence type="ECO:0000256" key="1">
    <source>
        <dbReference type="ARBA" id="ARBA00009998"/>
    </source>
</evidence>
<dbReference type="OrthoDB" id="427334at2"/>
<dbReference type="Pfam" id="PF02609">
    <property type="entry name" value="Exonuc_VII_S"/>
    <property type="match status" value="1"/>
</dbReference>